<feature type="compositionally biased region" description="Low complexity" evidence="1">
    <location>
        <begin position="282"/>
        <end position="301"/>
    </location>
</feature>
<dbReference type="RefSeq" id="WP_190078628.1">
    <property type="nucleotide sequence ID" value="NZ_BMTC01000050.1"/>
</dbReference>
<dbReference type="EMBL" id="BNDX01000016">
    <property type="protein sequence ID" value="GHI33894.1"/>
    <property type="molecule type" value="Genomic_DNA"/>
</dbReference>
<evidence type="ECO:0000313" key="3">
    <source>
        <dbReference type="EMBL" id="GHI33894.1"/>
    </source>
</evidence>
<accession>A0ABQ3Q9H3</accession>
<dbReference type="Proteomes" id="UP001052655">
    <property type="component" value="Unassembled WGS sequence"/>
</dbReference>
<gene>
    <name evidence="3" type="ORF">Sdagh_56240</name>
</gene>
<reference evidence="3" key="1">
    <citation type="submission" date="2024-05" db="EMBL/GenBank/DDBJ databases">
        <title>Whole genome shotgun sequence of Streptomyces daghestanicus NBRC 12762.</title>
        <authorList>
            <person name="Komaki H."/>
            <person name="Tamura T."/>
        </authorList>
    </citation>
    <scope>NUCLEOTIDE SEQUENCE</scope>
    <source>
        <strain evidence="3">NBRC 12762</strain>
    </source>
</reference>
<keyword evidence="2" id="KW-0472">Membrane</keyword>
<evidence type="ECO:0000256" key="1">
    <source>
        <dbReference type="SAM" id="MobiDB-lite"/>
    </source>
</evidence>
<evidence type="ECO:0008006" key="5">
    <source>
        <dbReference type="Google" id="ProtNLM"/>
    </source>
</evidence>
<feature type="transmembrane region" description="Helical" evidence="2">
    <location>
        <begin position="119"/>
        <end position="139"/>
    </location>
</feature>
<sequence>MPRPTATSGAIAGTAATDRFTKVPGRPAATPATATPATAATDVRPATPAASVRDPWREPGGADGQEHDPHEVTVQLDAVQLGDGALLRKAAGGTLSADPADRPVFVDESGRRIRLYRRIGIAVGLACAVYAVVMVVTLLSGNSDAPWLPVPGEKAGKPAGQVDTTPLPTGAASPSATGGTAPRPTPPATGVAEQLPDTGAGTTGTAPATEGPATPADPAPTVTESAPAQSGGASAPGPAETTGDEVTASPDPTATDGGTADPTESAPGGGDSAGTGVDPGNLAQAPGTPTPLAAGAPAGPASDSPLVEYTL</sequence>
<keyword evidence="2" id="KW-0812">Transmembrane</keyword>
<proteinExistence type="predicted"/>
<name>A0ABQ3Q9H3_9ACTN</name>
<comment type="caution">
    <text evidence="3">The sequence shown here is derived from an EMBL/GenBank/DDBJ whole genome shotgun (WGS) entry which is preliminary data.</text>
</comment>
<evidence type="ECO:0000313" key="4">
    <source>
        <dbReference type="Proteomes" id="UP001052655"/>
    </source>
</evidence>
<feature type="compositionally biased region" description="Low complexity" evidence="1">
    <location>
        <begin position="27"/>
        <end position="50"/>
    </location>
</feature>
<feature type="region of interest" description="Disordered" evidence="1">
    <location>
        <begin position="1"/>
        <end position="68"/>
    </location>
</feature>
<protein>
    <recommendedName>
        <fullName evidence="5">Translation initiation factor IF-2</fullName>
    </recommendedName>
</protein>
<keyword evidence="4" id="KW-1185">Reference proteome</keyword>
<feature type="region of interest" description="Disordered" evidence="1">
    <location>
        <begin position="143"/>
        <end position="311"/>
    </location>
</feature>
<organism evidence="3 4">
    <name type="scientific">Streptomyces daghestanicus</name>
    <dbReference type="NCBI Taxonomy" id="66885"/>
    <lineage>
        <taxon>Bacteria</taxon>
        <taxon>Bacillati</taxon>
        <taxon>Actinomycetota</taxon>
        <taxon>Actinomycetes</taxon>
        <taxon>Kitasatosporales</taxon>
        <taxon>Streptomycetaceae</taxon>
        <taxon>Streptomyces</taxon>
    </lineage>
</organism>
<feature type="compositionally biased region" description="Low complexity" evidence="1">
    <location>
        <begin position="168"/>
        <end position="239"/>
    </location>
</feature>
<evidence type="ECO:0000256" key="2">
    <source>
        <dbReference type="SAM" id="Phobius"/>
    </source>
</evidence>
<feature type="compositionally biased region" description="Low complexity" evidence="1">
    <location>
        <begin position="1"/>
        <end position="17"/>
    </location>
</feature>
<keyword evidence="2" id="KW-1133">Transmembrane helix</keyword>